<feature type="transmembrane region" description="Helical" evidence="7">
    <location>
        <begin position="397"/>
        <end position="425"/>
    </location>
</feature>
<feature type="transmembrane region" description="Helical" evidence="7">
    <location>
        <begin position="240"/>
        <end position="263"/>
    </location>
</feature>
<dbReference type="Proteomes" id="UP000279089">
    <property type="component" value="Unassembled WGS sequence"/>
</dbReference>
<keyword evidence="3" id="KW-1003">Cell membrane</keyword>
<dbReference type="PANTHER" id="PTHR43045:SF7">
    <property type="entry name" value="MAJOR FACILITATOR SUPERFAMILY TRANSPORTER"/>
    <property type="match status" value="1"/>
</dbReference>
<dbReference type="FunFam" id="1.20.1250.20:FF:000001">
    <property type="entry name" value="Dicarboxylate MFS transporter"/>
    <property type="match status" value="1"/>
</dbReference>
<feature type="transmembrane region" description="Helical" evidence="7">
    <location>
        <begin position="437"/>
        <end position="458"/>
    </location>
</feature>
<keyword evidence="2" id="KW-0813">Transport</keyword>
<comment type="subcellular location">
    <subcellularLocation>
        <location evidence="1">Cell membrane</location>
        <topology evidence="1">Multi-pass membrane protein</topology>
    </subcellularLocation>
</comment>
<accession>A0A3N4MH47</accession>
<evidence type="ECO:0000313" key="10">
    <source>
        <dbReference type="Proteomes" id="UP000279089"/>
    </source>
</evidence>
<feature type="transmembrane region" description="Helical" evidence="7">
    <location>
        <begin position="12"/>
        <end position="38"/>
    </location>
</feature>
<keyword evidence="10" id="KW-1185">Reference proteome</keyword>
<dbReference type="Gene3D" id="1.20.1250.20">
    <property type="entry name" value="MFS general substrate transporter like domains"/>
    <property type="match status" value="2"/>
</dbReference>
<evidence type="ECO:0000256" key="5">
    <source>
        <dbReference type="ARBA" id="ARBA00022989"/>
    </source>
</evidence>
<sequence>MSSTSAKQSIWQVIFASSAGTLIEWYDFYIFGSLSLILAEKFFPDTNPTLGYIATLATFAVGFIVRPFGAIVFGRLGDMVGRKYTFLLTLLIMGGSTFAIGLIPSYATIGVFAPILVLILRLAQGLALGGEYGGAATYVAEHAPANRRGYYTSFIQTTATLGLFVSLGVILATRLSMSPEKFNDWGWRIPFWLSVFLVMMSYYIRIKLHESPLFSKLKSEGKTSKNPLKESFGNKENLKLVLLALFGAAMGQGVVWYTGQFYALSFLQNTMKIEFIQSNVIIAVALLFGTPFFIYFGGLSDRIGRKNIMMVGMFIAAISYFPIYNAMDKTVDLSSKQEVSAMYRVEGSVTPDSDGKLTESTAKVRTYSDSTVVRDVTVTKAGKTTQHKEVKVGTGTMIWLIFLVFIQVIFVTMVYGPIAAFLVELFPTRIRYTSMSLPYHIGNGVFGGLLPAIATMMVQRTGNHLAGLFYPVSIAIICMVIGMVFIKEKKTKDGYAEEPEV</sequence>
<comment type="caution">
    <text evidence="9">The sequence shown here is derived from an EMBL/GenBank/DDBJ whole genome shotgun (WGS) entry which is preliminary data.</text>
</comment>
<dbReference type="GO" id="GO:0005886">
    <property type="term" value="C:plasma membrane"/>
    <property type="evidence" value="ECO:0007669"/>
    <property type="project" value="UniProtKB-SubCell"/>
</dbReference>
<name>A0A3N4MH47_9BACT</name>
<proteinExistence type="predicted"/>
<dbReference type="Pfam" id="PF00083">
    <property type="entry name" value="Sugar_tr"/>
    <property type="match status" value="2"/>
</dbReference>
<dbReference type="AlphaFoldDB" id="A0A3N4MH47"/>
<organism evidence="9 10">
    <name type="scientific">Chitinophaga barathri</name>
    <dbReference type="NCBI Taxonomy" id="1647451"/>
    <lineage>
        <taxon>Bacteria</taxon>
        <taxon>Pseudomonadati</taxon>
        <taxon>Bacteroidota</taxon>
        <taxon>Chitinophagia</taxon>
        <taxon>Chitinophagales</taxon>
        <taxon>Chitinophagaceae</taxon>
        <taxon>Chitinophaga</taxon>
    </lineage>
</organism>
<reference evidence="10" key="1">
    <citation type="submission" date="2018-11" db="EMBL/GenBank/DDBJ databases">
        <title>Chitinophaga lutea sp.nov., isolate from arsenic contaminated soil.</title>
        <authorList>
            <person name="Zong Y."/>
        </authorList>
    </citation>
    <scope>NUCLEOTIDE SEQUENCE [LARGE SCALE GENOMIC DNA]</scope>
    <source>
        <strain evidence="10">YLT18</strain>
    </source>
</reference>
<evidence type="ECO:0000256" key="4">
    <source>
        <dbReference type="ARBA" id="ARBA00022692"/>
    </source>
</evidence>
<evidence type="ECO:0000256" key="1">
    <source>
        <dbReference type="ARBA" id="ARBA00004651"/>
    </source>
</evidence>
<feature type="transmembrane region" description="Helical" evidence="7">
    <location>
        <begin position="308"/>
        <end position="327"/>
    </location>
</feature>
<evidence type="ECO:0000256" key="6">
    <source>
        <dbReference type="ARBA" id="ARBA00023136"/>
    </source>
</evidence>
<feature type="transmembrane region" description="Helical" evidence="7">
    <location>
        <begin position="464"/>
        <end position="486"/>
    </location>
</feature>
<dbReference type="InterPro" id="IPR036259">
    <property type="entry name" value="MFS_trans_sf"/>
</dbReference>
<evidence type="ECO:0000259" key="8">
    <source>
        <dbReference type="PROSITE" id="PS50850"/>
    </source>
</evidence>
<feature type="transmembrane region" description="Helical" evidence="7">
    <location>
        <begin position="150"/>
        <end position="173"/>
    </location>
</feature>
<dbReference type="EMBL" id="RMBX01000011">
    <property type="protein sequence ID" value="RPD39420.1"/>
    <property type="molecule type" value="Genomic_DNA"/>
</dbReference>
<feature type="transmembrane region" description="Helical" evidence="7">
    <location>
        <begin position="185"/>
        <end position="204"/>
    </location>
</feature>
<evidence type="ECO:0000256" key="7">
    <source>
        <dbReference type="SAM" id="Phobius"/>
    </source>
</evidence>
<dbReference type="PANTHER" id="PTHR43045">
    <property type="entry name" value="SHIKIMATE TRANSPORTER"/>
    <property type="match status" value="1"/>
</dbReference>
<feature type="transmembrane region" description="Helical" evidence="7">
    <location>
        <begin position="85"/>
        <end position="103"/>
    </location>
</feature>
<evidence type="ECO:0000313" key="9">
    <source>
        <dbReference type="EMBL" id="RPD39420.1"/>
    </source>
</evidence>
<dbReference type="OrthoDB" id="9783227at2"/>
<keyword evidence="4 7" id="KW-0812">Transmembrane</keyword>
<feature type="transmembrane region" description="Helical" evidence="7">
    <location>
        <begin position="50"/>
        <end position="73"/>
    </location>
</feature>
<evidence type="ECO:0000256" key="2">
    <source>
        <dbReference type="ARBA" id="ARBA00022448"/>
    </source>
</evidence>
<keyword evidence="6 7" id="KW-0472">Membrane</keyword>
<feature type="domain" description="Major facilitator superfamily (MFS) profile" evidence="8">
    <location>
        <begin position="13"/>
        <end position="490"/>
    </location>
</feature>
<dbReference type="SUPFAM" id="SSF103473">
    <property type="entry name" value="MFS general substrate transporter"/>
    <property type="match status" value="1"/>
</dbReference>
<gene>
    <name evidence="9" type="ORF">EG028_20065</name>
</gene>
<keyword evidence="5 7" id="KW-1133">Transmembrane helix</keyword>
<dbReference type="InterPro" id="IPR020846">
    <property type="entry name" value="MFS_dom"/>
</dbReference>
<dbReference type="PROSITE" id="PS50850">
    <property type="entry name" value="MFS"/>
    <property type="match status" value="1"/>
</dbReference>
<dbReference type="CDD" id="cd17369">
    <property type="entry name" value="MFS_ShiA_like"/>
    <property type="match status" value="1"/>
</dbReference>
<dbReference type="InterPro" id="IPR005828">
    <property type="entry name" value="MFS_sugar_transport-like"/>
</dbReference>
<evidence type="ECO:0000256" key="3">
    <source>
        <dbReference type="ARBA" id="ARBA00022475"/>
    </source>
</evidence>
<protein>
    <submittedName>
        <fullName evidence="9">MFS transporter</fullName>
    </submittedName>
</protein>
<feature type="transmembrane region" description="Helical" evidence="7">
    <location>
        <begin position="275"/>
        <end position="296"/>
    </location>
</feature>
<feature type="transmembrane region" description="Helical" evidence="7">
    <location>
        <begin position="109"/>
        <end position="129"/>
    </location>
</feature>
<dbReference type="GO" id="GO:0022857">
    <property type="term" value="F:transmembrane transporter activity"/>
    <property type="evidence" value="ECO:0007669"/>
    <property type="project" value="InterPro"/>
</dbReference>
<dbReference type="RefSeq" id="WP_120518063.1">
    <property type="nucleotide sequence ID" value="NZ_QXZY01000011.1"/>
</dbReference>